<proteinExistence type="predicted"/>
<feature type="non-terminal residue" evidence="2">
    <location>
        <position position="196"/>
    </location>
</feature>
<accession>A0A553NZ35</accession>
<evidence type="ECO:0000313" key="2">
    <source>
        <dbReference type="EMBL" id="TRY70688.1"/>
    </source>
</evidence>
<evidence type="ECO:0000256" key="1">
    <source>
        <dbReference type="ARBA" id="ARBA00023180"/>
    </source>
</evidence>
<dbReference type="InterPro" id="IPR050726">
    <property type="entry name" value="mGluR"/>
</dbReference>
<dbReference type="Proteomes" id="UP000318571">
    <property type="component" value="Chromosome 9"/>
</dbReference>
<dbReference type="AlphaFoldDB" id="A0A553NZ35"/>
<sequence>MEFATISCQSDGALLDFNDRLDPTTPRARAVRVFQVRIQGDELRTEVKVKEPYPDREKLLSATVRRGKTGFFYWIGSDSWGAKIHPVRHQEWAAEGAITILPKRSSLTGKCSFDNYFLNLKPPMRLGDCEDPYIGMRNPSINCRNPWFREFWSHHFNCRFEDQPLSEMPSSPIGLKLCTGKEKVTKYEQEGLVPFV</sequence>
<comment type="caution">
    <text evidence="2">The sequence shown here is derived from an EMBL/GenBank/DDBJ whole genome shotgun (WGS) entry which is preliminary data.</text>
</comment>
<keyword evidence="1" id="KW-0325">Glycoprotein</keyword>
<dbReference type="STRING" id="6832.A0A553NZ35"/>
<organism evidence="2 3">
    <name type="scientific">Tigriopus californicus</name>
    <name type="common">Marine copepod</name>
    <dbReference type="NCBI Taxonomy" id="6832"/>
    <lineage>
        <taxon>Eukaryota</taxon>
        <taxon>Metazoa</taxon>
        <taxon>Ecdysozoa</taxon>
        <taxon>Arthropoda</taxon>
        <taxon>Crustacea</taxon>
        <taxon>Multicrustacea</taxon>
        <taxon>Hexanauplia</taxon>
        <taxon>Copepoda</taxon>
        <taxon>Harpacticoida</taxon>
        <taxon>Harpacticidae</taxon>
        <taxon>Tigriopus</taxon>
    </lineage>
</organism>
<dbReference type="Gene3D" id="3.40.50.2300">
    <property type="match status" value="2"/>
</dbReference>
<dbReference type="PANTHER" id="PTHR24060">
    <property type="entry name" value="METABOTROPIC GLUTAMATE RECEPTOR"/>
    <property type="match status" value="1"/>
</dbReference>
<dbReference type="EMBL" id="VCGU01000009">
    <property type="protein sequence ID" value="TRY70688.1"/>
    <property type="molecule type" value="Genomic_DNA"/>
</dbReference>
<evidence type="ECO:0000313" key="3">
    <source>
        <dbReference type="Proteomes" id="UP000318571"/>
    </source>
</evidence>
<protein>
    <submittedName>
        <fullName evidence="2">Uncharacterized protein</fullName>
    </submittedName>
</protein>
<gene>
    <name evidence="2" type="ORF">TCAL_16358</name>
</gene>
<name>A0A553NZ35_TIGCA</name>
<reference evidence="2 3" key="1">
    <citation type="journal article" date="2018" name="Nat. Ecol. Evol.">
        <title>Genomic signatures of mitonuclear coevolution across populations of Tigriopus californicus.</title>
        <authorList>
            <person name="Barreto F.S."/>
            <person name="Watson E.T."/>
            <person name="Lima T.G."/>
            <person name="Willett C.S."/>
            <person name="Edmands S."/>
            <person name="Li W."/>
            <person name="Burton R.S."/>
        </authorList>
    </citation>
    <scope>NUCLEOTIDE SEQUENCE [LARGE SCALE GENOMIC DNA]</scope>
    <source>
        <strain evidence="2 3">San Diego</strain>
    </source>
</reference>
<keyword evidence="3" id="KW-1185">Reference proteome</keyword>
<dbReference type="InterPro" id="IPR028082">
    <property type="entry name" value="Peripla_BP_I"/>
</dbReference>
<dbReference type="SUPFAM" id="SSF53822">
    <property type="entry name" value="Periplasmic binding protein-like I"/>
    <property type="match status" value="1"/>
</dbReference>